<dbReference type="Pfam" id="PF17919">
    <property type="entry name" value="RT_RNaseH_2"/>
    <property type="match status" value="1"/>
</dbReference>
<organism evidence="2 3">
    <name type="scientific">Pavo cristatus</name>
    <name type="common">Indian peafowl</name>
    <name type="synonym">Blue peafowl</name>
    <dbReference type="NCBI Taxonomy" id="9049"/>
    <lineage>
        <taxon>Eukaryota</taxon>
        <taxon>Metazoa</taxon>
        <taxon>Chordata</taxon>
        <taxon>Craniata</taxon>
        <taxon>Vertebrata</taxon>
        <taxon>Euteleostomi</taxon>
        <taxon>Archelosauria</taxon>
        <taxon>Archosauria</taxon>
        <taxon>Dinosauria</taxon>
        <taxon>Saurischia</taxon>
        <taxon>Theropoda</taxon>
        <taxon>Coelurosauria</taxon>
        <taxon>Aves</taxon>
        <taxon>Neognathae</taxon>
        <taxon>Galloanserae</taxon>
        <taxon>Galliformes</taxon>
        <taxon>Phasianidae</taxon>
        <taxon>Phasianinae</taxon>
        <taxon>Pavo</taxon>
    </lineage>
</organism>
<dbReference type="PANTHER" id="PTHR33064">
    <property type="entry name" value="POL PROTEIN"/>
    <property type="match status" value="1"/>
</dbReference>
<sequence length="114" mass="12766">YDIWESDSQGFGTDLIWDGEARRAFQQLKQELMKAPALGLPDVTKPFLLFSYEKQGMALGVLAQSLGPYRRAVAYLSKQLDEVSKGWPGCLRAVVALVINIQEARKFTMGQKIT</sequence>
<accession>A0A8C9FRT5</accession>
<evidence type="ECO:0000313" key="3">
    <source>
        <dbReference type="Proteomes" id="UP000694428"/>
    </source>
</evidence>
<dbReference type="SUPFAM" id="SSF56672">
    <property type="entry name" value="DNA/RNA polymerases"/>
    <property type="match status" value="1"/>
</dbReference>
<dbReference type="InterPro" id="IPR041577">
    <property type="entry name" value="RT_RNaseH_2"/>
</dbReference>
<proteinExistence type="predicted"/>
<dbReference type="AlphaFoldDB" id="A0A8C9FRT5"/>
<dbReference type="InterPro" id="IPR043502">
    <property type="entry name" value="DNA/RNA_pol_sf"/>
</dbReference>
<dbReference type="Proteomes" id="UP000694428">
    <property type="component" value="Unplaced"/>
</dbReference>
<name>A0A8C9FRT5_PAVCR</name>
<reference evidence="2" key="2">
    <citation type="submission" date="2025-09" db="UniProtKB">
        <authorList>
            <consortium name="Ensembl"/>
        </authorList>
    </citation>
    <scope>IDENTIFICATION</scope>
</reference>
<dbReference type="PANTHER" id="PTHR33064:SF37">
    <property type="entry name" value="RIBONUCLEASE H"/>
    <property type="match status" value="1"/>
</dbReference>
<reference evidence="2" key="1">
    <citation type="submission" date="2025-08" db="UniProtKB">
        <authorList>
            <consortium name="Ensembl"/>
        </authorList>
    </citation>
    <scope>IDENTIFICATION</scope>
</reference>
<protein>
    <recommendedName>
        <fullName evidence="1">Reverse transcriptase/retrotransposon-derived protein RNase H-like domain-containing protein</fullName>
    </recommendedName>
</protein>
<evidence type="ECO:0000259" key="1">
    <source>
        <dbReference type="Pfam" id="PF17919"/>
    </source>
</evidence>
<evidence type="ECO:0000313" key="2">
    <source>
        <dbReference type="Ensembl" id="ENSPSTP00000019442.1"/>
    </source>
</evidence>
<dbReference type="InterPro" id="IPR051320">
    <property type="entry name" value="Viral_Replic_Matur_Polypro"/>
</dbReference>
<keyword evidence="3" id="KW-1185">Reference proteome</keyword>
<dbReference type="Ensembl" id="ENSPSTT00000020380.1">
    <property type="protein sequence ID" value="ENSPSTP00000019442.1"/>
    <property type="gene ID" value="ENSPSTG00000014058.1"/>
</dbReference>
<dbReference type="Gene3D" id="3.10.20.370">
    <property type="match status" value="1"/>
</dbReference>
<feature type="domain" description="Reverse transcriptase/retrotransposon-derived protein RNase H-like" evidence="1">
    <location>
        <begin position="17"/>
        <end position="114"/>
    </location>
</feature>